<dbReference type="Bgee" id="WBGene00016219">
    <property type="expression patterns" value="Expressed in larva and 3 other cell types or tissues"/>
</dbReference>
<keyword evidence="1" id="KW-0175">Coiled coil</keyword>
<dbReference type="AGR" id="WB:WBGene00016219"/>
<sequence length="301" mass="35720">MTARKNDEDALQNLSKINLENTNSESNVKYLLFLQNLEKHEKMMETEQAERKMLRLKQEEQLEEVMKLIEITKNSLKMDFQKKKQILKQHAEKWRMLKEQHKKEIEEFEKQNADQKETDGTSLGKLQDPLKPLLPFFKSQRDEFERIRYDPELAEEHFIEAYKRKKSVITEVFDEFENILWSVCSFSDKLTSISCYKKEMDPDCLIENVNTLSNELENFEKVTAEFTKYLVNTDGIHPDLYKACSDYKMRLETVMNDENVFAILMQLPEAIAERNQEDIDFYVDLAESLETELLPFLPESI</sequence>
<dbReference type="WormBase" id="C29F9.4">
    <property type="protein sequence ID" value="CE39229"/>
    <property type="gene ID" value="WBGene00016219"/>
    <property type="gene designation" value="pals-24"/>
</dbReference>
<dbReference type="HOGENOM" id="CLU_925115_0_0_1"/>
<dbReference type="KEGG" id="cel:CELE_C29F9.4"/>
<organism evidence="2 3">
    <name type="scientific">Caenorhabditis elegans</name>
    <dbReference type="NCBI Taxonomy" id="6239"/>
    <lineage>
        <taxon>Eukaryota</taxon>
        <taxon>Metazoa</taxon>
        <taxon>Ecdysozoa</taxon>
        <taxon>Nematoda</taxon>
        <taxon>Chromadorea</taxon>
        <taxon>Rhabditida</taxon>
        <taxon>Rhabditina</taxon>
        <taxon>Rhabditomorpha</taxon>
        <taxon>Rhabditoidea</taxon>
        <taxon>Rhabditidae</taxon>
        <taxon>Peloderinae</taxon>
        <taxon>Caenorhabditis</taxon>
    </lineage>
</organism>
<dbReference type="PaxDb" id="6239-C29F9.4"/>
<gene>
    <name evidence="2 4" type="primary">pals-24</name>
    <name evidence="4" type="ORF">C29F9.4</name>
    <name evidence="2" type="ORF">CELE_C29F9.4</name>
</gene>
<protein>
    <submittedName>
        <fullName evidence="2">DUF4200 domain-containing protein</fullName>
    </submittedName>
</protein>
<dbReference type="UCSC" id="C29F9.4">
    <property type="organism name" value="c. elegans"/>
</dbReference>
<reference evidence="2 3" key="1">
    <citation type="journal article" date="1998" name="Science">
        <title>Genome sequence of the nematode C. elegans: a platform for investigating biology.</title>
        <authorList>
            <consortium name="The C. elegans sequencing consortium"/>
            <person name="Sulson J.E."/>
            <person name="Waterston R."/>
        </authorList>
    </citation>
    <scope>NUCLEOTIDE SEQUENCE [LARGE SCALE GENOMIC DNA]</scope>
    <source>
        <strain evidence="2 3">Bristol N2</strain>
    </source>
</reference>
<keyword evidence="3" id="KW-1185">Reference proteome</keyword>
<feature type="coiled-coil region" evidence="1">
    <location>
        <begin position="37"/>
        <end position="64"/>
    </location>
</feature>
<dbReference type="IntAct" id="Q336K9">
    <property type="interactions" value="1"/>
</dbReference>
<dbReference type="CTD" id="175178"/>
<feature type="coiled-coil region" evidence="1">
    <location>
        <begin position="91"/>
        <end position="118"/>
    </location>
</feature>
<dbReference type="Proteomes" id="UP000001940">
    <property type="component" value="Chromosome III"/>
</dbReference>
<dbReference type="PeptideAtlas" id="Q336K9"/>
<dbReference type="EMBL" id="BX284603">
    <property type="protein sequence ID" value="CCD66064.1"/>
    <property type="molecule type" value="Genomic_DNA"/>
</dbReference>
<evidence type="ECO:0000256" key="1">
    <source>
        <dbReference type="SAM" id="Coils"/>
    </source>
</evidence>
<evidence type="ECO:0000313" key="4">
    <source>
        <dbReference type="WormBase" id="C29F9.4"/>
    </source>
</evidence>
<evidence type="ECO:0000313" key="3">
    <source>
        <dbReference type="Proteomes" id="UP000001940"/>
    </source>
</evidence>
<evidence type="ECO:0007829" key="5">
    <source>
        <dbReference type="PeptideAtlas" id="Q336K9"/>
    </source>
</evidence>
<keyword evidence="5" id="KW-1267">Proteomics identification</keyword>
<dbReference type="PhylomeDB" id="Q336K9"/>
<dbReference type="RefSeq" id="NP_497146.2">
    <property type="nucleotide sequence ID" value="NM_064745.6"/>
</dbReference>
<dbReference type="AlphaFoldDB" id="Q336K9"/>
<dbReference type="FunCoup" id="Q336K9">
    <property type="interactions" value="1"/>
</dbReference>
<accession>Q336K9</accession>
<dbReference type="GeneID" id="175178"/>
<proteinExistence type="evidence at protein level"/>
<dbReference type="InParanoid" id="Q336K9"/>
<name>Q336K9_CAEEL</name>
<evidence type="ECO:0000313" key="2">
    <source>
        <dbReference type="EMBL" id="CCD66064.1"/>
    </source>
</evidence>
<dbReference type="SMR" id="Q336K9"/>